<protein>
    <submittedName>
        <fullName evidence="1">Uncharacterized protein</fullName>
    </submittedName>
</protein>
<evidence type="ECO:0000313" key="1">
    <source>
        <dbReference type="EMBL" id="KAI6082691.1"/>
    </source>
</evidence>
<reference evidence="1 2" key="1">
    <citation type="journal article" date="2022" name="New Phytol.">
        <title>Ecological generalism drives hyperdiversity of secondary metabolite gene clusters in xylarialean endophytes.</title>
        <authorList>
            <person name="Franco M.E.E."/>
            <person name="Wisecaver J.H."/>
            <person name="Arnold A.E."/>
            <person name="Ju Y.M."/>
            <person name="Slot J.C."/>
            <person name="Ahrendt S."/>
            <person name="Moore L.P."/>
            <person name="Eastman K.E."/>
            <person name="Scott K."/>
            <person name="Konkel Z."/>
            <person name="Mondo S.J."/>
            <person name="Kuo A."/>
            <person name="Hayes R.D."/>
            <person name="Haridas S."/>
            <person name="Andreopoulos B."/>
            <person name="Riley R."/>
            <person name="LaButti K."/>
            <person name="Pangilinan J."/>
            <person name="Lipzen A."/>
            <person name="Amirebrahimi M."/>
            <person name="Yan J."/>
            <person name="Adam C."/>
            <person name="Keymanesh K."/>
            <person name="Ng V."/>
            <person name="Louie K."/>
            <person name="Northen T."/>
            <person name="Drula E."/>
            <person name="Henrissat B."/>
            <person name="Hsieh H.M."/>
            <person name="Youens-Clark K."/>
            <person name="Lutzoni F."/>
            <person name="Miadlikowska J."/>
            <person name="Eastwood D.C."/>
            <person name="Hamelin R.C."/>
            <person name="Grigoriev I.V."/>
            <person name="U'Ren J.M."/>
        </authorList>
    </citation>
    <scope>NUCLEOTIDE SEQUENCE [LARGE SCALE GENOMIC DNA]</scope>
    <source>
        <strain evidence="1 2">ER1909</strain>
    </source>
</reference>
<gene>
    <name evidence="1" type="ORF">F4821DRAFT_206497</name>
</gene>
<dbReference type="EMBL" id="MU394365">
    <property type="protein sequence ID" value="KAI6082691.1"/>
    <property type="molecule type" value="Genomic_DNA"/>
</dbReference>
<accession>A0ACC0CQM8</accession>
<keyword evidence="2" id="KW-1185">Reference proteome</keyword>
<comment type="caution">
    <text evidence="1">The sequence shown here is derived from an EMBL/GenBank/DDBJ whole genome shotgun (WGS) entry which is preliminary data.</text>
</comment>
<sequence>MVDSTNKSLGVSVNSAARLCLGLFASAIRSCALALDSENEVDEIRWPTENGQLRIERDRFRIWAANTAVFAEGRQSLEYRLRELPEELDLVRSLLGTISSRLKSYELALSKDGKSIDGGIWEAGLHSKVTETTPTPTASEEKEKNICSSNENANTPRPGYKPEPSMYEEALDFISRSIDWLHRLSNLLRKASVINQNLRAQNYEPPDVDVYSLNKIFGWLICREFPGLSEQLKGRLVRTMVERHRRVLYRRHRYGSGWKQQEVNHGEKQQLEPSQTIQGDPLSQSDNRDVTLVAIKEKSVDQPLPKSAPSLLSNDVATEPNQLRYYAPSSVSVARSGALNHDAEMLLPPPPNACKTCPEFTCNLCYIILKSQIGRDPILWSEHVKRDLDAYVCLFDGCERPNDIFATNKECVLHMRSEHLVKWACPVIDHDDAVEFGTKEELMGHMTESHAGNFRPELLPHMVEGCRTTSKLVFDTCPFCGQNVGAIEQHIGHHLQYVALKSIQVIDA</sequence>
<evidence type="ECO:0000313" key="2">
    <source>
        <dbReference type="Proteomes" id="UP001497680"/>
    </source>
</evidence>
<name>A0ACC0CQM8_9PEZI</name>
<organism evidence="1 2">
    <name type="scientific">Hypoxylon rubiginosum</name>
    <dbReference type="NCBI Taxonomy" id="110542"/>
    <lineage>
        <taxon>Eukaryota</taxon>
        <taxon>Fungi</taxon>
        <taxon>Dikarya</taxon>
        <taxon>Ascomycota</taxon>
        <taxon>Pezizomycotina</taxon>
        <taxon>Sordariomycetes</taxon>
        <taxon>Xylariomycetidae</taxon>
        <taxon>Xylariales</taxon>
        <taxon>Hypoxylaceae</taxon>
        <taxon>Hypoxylon</taxon>
    </lineage>
</organism>
<proteinExistence type="predicted"/>
<dbReference type="Proteomes" id="UP001497680">
    <property type="component" value="Unassembled WGS sequence"/>
</dbReference>